<gene>
    <name evidence="2" type="ORF">XENOCAPTIV_011396</name>
</gene>
<feature type="region of interest" description="Disordered" evidence="1">
    <location>
        <begin position="1"/>
        <end position="23"/>
    </location>
</feature>
<dbReference type="Proteomes" id="UP001434883">
    <property type="component" value="Unassembled WGS sequence"/>
</dbReference>
<name>A0ABV0RDF3_9TELE</name>
<protein>
    <submittedName>
        <fullName evidence="2">Uncharacterized protein</fullName>
    </submittedName>
</protein>
<proteinExistence type="predicted"/>
<evidence type="ECO:0000256" key="1">
    <source>
        <dbReference type="SAM" id="MobiDB-lite"/>
    </source>
</evidence>
<evidence type="ECO:0000313" key="2">
    <source>
        <dbReference type="EMBL" id="MEQ2205722.1"/>
    </source>
</evidence>
<reference evidence="2 3" key="1">
    <citation type="submission" date="2021-06" db="EMBL/GenBank/DDBJ databases">
        <authorList>
            <person name="Palmer J.M."/>
        </authorList>
    </citation>
    <scope>NUCLEOTIDE SEQUENCE [LARGE SCALE GENOMIC DNA]</scope>
    <source>
        <strain evidence="2 3">XC_2019</strain>
        <tissue evidence="2">Muscle</tissue>
    </source>
</reference>
<accession>A0ABV0RDF3</accession>
<comment type="caution">
    <text evidence="2">The sequence shown here is derived from an EMBL/GenBank/DDBJ whole genome shotgun (WGS) entry which is preliminary data.</text>
</comment>
<evidence type="ECO:0000313" key="3">
    <source>
        <dbReference type="Proteomes" id="UP001434883"/>
    </source>
</evidence>
<dbReference type="EMBL" id="JAHRIN010042253">
    <property type="protein sequence ID" value="MEQ2205722.1"/>
    <property type="molecule type" value="Genomic_DNA"/>
</dbReference>
<sequence>MLTRNEQTSSNEQTVTPWPISETNGHSNMRINITACFTAGDKTFRLQVKTSAITLIWALPYAQKTTTVFFVWNPCTESRNCADKQWPFPSAAFCLHIQYRSRSEQLQEAFIMSLAGGRKSQYSKNKNGFETWGAFKYCTAGPNTTEMSS</sequence>
<keyword evidence="3" id="KW-1185">Reference proteome</keyword>
<organism evidence="2 3">
    <name type="scientific">Xenoophorus captivus</name>
    <dbReference type="NCBI Taxonomy" id="1517983"/>
    <lineage>
        <taxon>Eukaryota</taxon>
        <taxon>Metazoa</taxon>
        <taxon>Chordata</taxon>
        <taxon>Craniata</taxon>
        <taxon>Vertebrata</taxon>
        <taxon>Euteleostomi</taxon>
        <taxon>Actinopterygii</taxon>
        <taxon>Neopterygii</taxon>
        <taxon>Teleostei</taxon>
        <taxon>Neoteleostei</taxon>
        <taxon>Acanthomorphata</taxon>
        <taxon>Ovalentaria</taxon>
        <taxon>Atherinomorphae</taxon>
        <taxon>Cyprinodontiformes</taxon>
        <taxon>Goodeidae</taxon>
        <taxon>Xenoophorus</taxon>
    </lineage>
</organism>